<dbReference type="OrthoDB" id="3728306at2"/>
<evidence type="ECO:0000256" key="3">
    <source>
        <dbReference type="ARBA" id="ARBA00016337"/>
    </source>
</evidence>
<protein>
    <recommendedName>
        <fullName evidence="3">FAD:protein FMN transferase</fullName>
        <ecNumber evidence="2">2.7.1.180</ecNumber>
    </recommendedName>
    <alternativeName>
        <fullName evidence="9">Flavin transferase</fullName>
    </alternativeName>
</protein>
<evidence type="ECO:0000256" key="5">
    <source>
        <dbReference type="ARBA" id="ARBA00022679"/>
    </source>
</evidence>
<dbReference type="PANTHER" id="PTHR30040">
    <property type="entry name" value="THIAMINE BIOSYNTHESIS LIPOPROTEIN APBE"/>
    <property type="match status" value="1"/>
</dbReference>
<dbReference type="Proteomes" id="UP000308121">
    <property type="component" value="Unassembled WGS sequence"/>
</dbReference>
<dbReference type="EMBL" id="SZYE01000036">
    <property type="protein sequence ID" value="TKR24268.1"/>
    <property type="molecule type" value="Genomic_DNA"/>
</dbReference>
<evidence type="ECO:0000313" key="11">
    <source>
        <dbReference type="EMBL" id="TKR24268.1"/>
    </source>
</evidence>
<dbReference type="GO" id="GO:0016740">
    <property type="term" value="F:transferase activity"/>
    <property type="evidence" value="ECO:0007669"/>
    <property type="project" value="UniProtKB-KW"/>
</dbReference>
<evidence type="ECO:0000256" key="10">
    <source>
        <dbReference type="ARBA" id="ARBA00048540"/>
    </source>
</evidence>
<evidence type="ECO:0000256" key="7">
    <source>
        <dbReference type="ARBA" id="ARBA00022827"/>
    </source>
</evidence>
<evidence type="ECO:0000256" key="9">
    <source>
        <dbReference type="ARBA" id="ARBA00031306"/>
    </source>
</evidence>
<accession>A0A7Z8K024</accession>
<dbReference type="Pfam" id="PF02424">
    <property type="entry name" value="ApbE"/>
    <property type="match status" value="1"/>
</dbReference>
<dbReference type="SUPFAM" id="SSF143631">
    <property type="entry name" value="ApbE-like"/>
    <property type="match status" value="1"/>
</dbReference>
<gene>
    <name evidence="11" type="ORF">FA014_06850</name>
</gene>
<dbReference type="RefSeq" id="WP_154728952.1">
    <property type="nucleotide sequence ID" value="NZ_SZYE01000036.1"/>
</dbReference>
<dbReference type="GO" id="GO:0046872">
    <property type="term" value="F:metal ion binding"/>
    <property type="evidence" value="ECO:0007669"/>
    <property type="project" value="UniProtKB-KW"/>
</dbReference>
<keyword evidence="4" id="KW-0285">Flavoprotein</keyword>
<evidence type="ECO:0000256" key="4">
    <source>
        <dbReference type="ARBA" id="ARBA00022630"/>
    </source>
</evidence>
<keyword evidence="5 11" id="KW-0808">Transferase</keyword>
<dbReference type="EC" id="2.7.1.180" evidence="2"/>
<evidence type="ECO:0000256" key="2">
    <source>
        <dbReference type="ARBA" id="ARBA00011955"/>
    </source>
</evidence>
<comment type="caution">
    <text evidence="11">The sequence shown here is derived from an EMBL/GenBank/DDBJ whole genome shotgun (WGS) entry which is preliminary data.</text>
</comment>
<keyword evidence="8" id="KW-0460">Magnesium</keyword>
<keyword evidence="7" id="KW-0274">FAD</keyword>
<keyword evidence="6" id="KW-0479">Metal-binding</keyword>
<name>A0A7Z8K024_9CELL</name>
<organism evidence="11 12">
    <name type="scientific">Cellulomonas hominis</name>
    <dbReference type="NCBI Taxonomy" id="156981"/>
    <lineage>
        <taxon>Bacteria</taxon>
        <taxon>Bacillati</taxon>
        <taxon>Actinomycetota</taxon>
        <taxon>Actinomycetes</taxon>
        <taxon>Micrococcales</taxon>
        <taxon>Cellulomonadaceae</taxon>
        <taxon>Cellulomonas</taxon>
    </lineage>
</organism>
<sequence>MPRPEATAAFDAIGTRWTLDTAEPLPDAVLGAVRDRIDRFDRDWSRFRDDSWVAEVARGGAGSYRLPDDAGPLLDAYDEAARCTHGAVSPLVGRALEGLGYDAAYTLRPRRDADGSLRTAPAPDWRSAARRDGATLVLDEPALLDVGAGGKGYLVDLVSGVLAAHGVAEHVVDAGGDLRVAGLGAGPLTVALEDPRDTTRALGVLRLADGALCGSATNRRAWGEGLHHVVDARTGAPTADVLATWAVGDSALVADVAATALFFAEPDLVASRFDVRYVVLRADGSLRWSLGLDGEVFA</sequence>
<evidence type="ECO:0000313" key="12">
    <source>
        <dbReference type="Proteomes" id="UP000308121"/>
    </source>
</evidence>
<comment type="catalytic activity">
    <reaction evidence="10">
        <text>L-threonyl-[protein] + FAD = FMN-L-threonyl-[protein] + AMP + H(+)</text>
        <dbReference type="Rhea" id="RHEA:36847"/>
        <dbReference type="Rhea" id="RHEA-COMP:11060"/>
        <dbReference type="Rhea" id="RHEA-COMP:11061"/>
        <dbReference type="ChEBI" id="CHEBI:15378"/>
        <dbReference type="ChEBI" id="CHEBI:30013"/>
        <dbReference type="ChEBI" id="CHEBI:57692"/>
        <dbReference type="ChEBI" id="CHEBI:74257"/>
        <dbReference type="ChEBI" id="CHEBI:456215"/>
        <dbReference type="EC" id="2.7.1.180"/>
    </reaction>
</comment>
<comment type="cofactor">
    <cofactor evidence="1">
        <name>Mg(2+)</name>
        <dbReference type="ChEBI" id="CHEBI:18420"/>
    </cofactor>
</comment>
<reference evidence="11 12" key="1">
    <citation type="submission" date="2019-05" db="EMBL/GenBank/DDBJ databases">
        <title>Genome sequence of Cellulomonas hominis strain CS1.</title>
        <authorList>
            <person name="Belmont J."/>
            <person name="Maclea K.S."/>
        </authorList>
    </citation>
    <scope>NUCLEOTIDE SEQUENCE [LARGE SCALE GENOMIC DNA]</scope>
    <source>
        <strain evidence="11 12">CS1</strain>
    </source>
</reference>
<dbReference type="InterPro" id="IPR024932">
    <property type="entry name" value="ApbE"/>
</dbReference>
<evidence type="ECO:0000256" key="6">
    <source>
        <dbReference type="ARBA" id="ARBA00022723"/>
    </source>
</evidence>
<dbReference type="AlphaFoldDB" id="A0A7Z8K024"/>
<evidence type="ECO:0000256" key="8">
    <source>
        <dbReference type="ARBA" id="ARBA00022842"/>
    </source>
</evidence>
<dbReference type="PANTHER" id="PTHR30040:SF2">
    <property type="entry name" value="FAD:PROTEIN FMN TRANSFERASE"/>
    <property type="match status" value="1"/>
</dbReference>
<proteinExistence type="predicted"/>
<evidence type="ECO:0000256" key="1">
    <source>
        <dbReference type="ARBA" id="ARBA00001946"/>
    </source>
</evidence>
<dbReference type="InterPro" id="IPR003374">
    <property type="entry name" value="ApbE-like_sf"/>
</dbReference>
<dbReference type="Gene3D" id="3.10.520.10">
    <property type="entry name" value="ApbE-like domains"/>
    <property type="match status" value="1"/>
</dbReference>